<dbReference type="GO" id="GO:0006950">
    <property type="term" value="P:response to stress"/>
    <property type="evidence" value="ECO:0007669"/>
    <property type="project" value="UniProtKB-ARBA"/>
</dbReference>
<proteinExistence type="inferred from homology"/>
<dbReference type="CDD" id="cd19510">
    <property type="entry name" value="RecA-like_BCS1"/>
    <property type="match status" value="1"/>
</dbReference>
<evidence type="ECO:0000313" key="10">
    <source>
        <dbReference type="RefSeq" id="XP_015868454.3"/>
    </source>
</evidence>
<keyword evidence="8" id="KW-1185">Reference proteome</keyword>
<evidence type="ECO:0000256" key="5">
    <source>
        <dbReference type="ARBA" id="ARBA00049360"/>
    </source>
</evidence>
<name>A0A6P3YVY5_ZIZJJ</name>
<reference evidence="9" key="1">
    <citation type="submission" date="2022-04" db="UniProtKB">
        <authorList>
            <consortium name="RefSeq"/>
        </authorList>
    </citation>
    <scope>IDENTIFICATION</scope>
    <source>
        <tissue evidence="9">In vitro plantlets</tissue>
        <tissue evidence="10">Seedling</tissue>
    </source>
</reference>
<comment type="catalytic activity">
    <reaction evidence="5">
        <text>ATP + H2O = ADP + phosphate + H(+)</text>
        <dbReference type="Rhea" id="RHEA:13065"/>
        <dbReference type="ChEBI" id="CHEBI:15377"/>
        <dbReference type="ChEBI" id="CHEBI:15378"/>
        <dbReference type="ChEBI" id="CHEBI:30616"/>
        <dbReference type="ChEBI" id="CHEBI:43474"/>
        <dbReference type="ChEBI" id="CHEBI:456216"/>
    </reaction>
</comment>
<dbReference type="InterPro" id="IPR025753">
    <property type="entry name" value="AAA_N_dom"/>
</dbReference>
<dbReference type="PROSITE" id="PS00674">
    <property type="entry name" value="AAA"/>
    <property type="match status" value="1"/>
</dbReference>
<dbReference type="InterPro" id="IPR058017">
    <property type="entry name" value="At3g28540-like_C"/>
</dbReference>
<protein>
    <submittedName>
        <fullName evidence="9 10">AAA-ATPase At3g50940</fullName>
    </submittedName>
</protein>
<dbReference type="InterPro" id="IPR003959">
    <property type="entry name" value="ATPase_AAA_core"/>
</dbReference>
<keyword evidence="6" id="KW-0067">ATP-binding</keyword>
<dbReference type="InterPro" id="IPR027417">
    <property type="entry name" value="P-loop_NTPase"/>
</dbReference>
<evidence type="ECO:0000256" key="6">
    <source>
        <dbReference type="RuleBase" id="RU003651"/>
    </source>
</evidence>
<evidence type="ECO:0000256" key="4">
    <source>
        <dbReference type="ARBA" id="ARBA00022842"/>
    </source>
</evidence>
<dbReference type="Proteomes" id="UP001652623">
    <property type="component" value="Chromosome 9"/>
</dbReference>
<dbReference type="Gene3D" id="3.40.50.300">
    <property type="entry name" value="P-loop containing nucleotide triphosphate hydrolases"/>
    <property type="match status" value="1"/>
</dbReference>
<dbReference type="Gene3D" id="6.10.280.40">
    <property type="match status" value="1"/>
</dbReference>
<dbReference type="PANTHER" id="PTHR23070">
    <property type="entry name" value="BCS1 AAA-TYPE ATPASE"/>
    <property type="match status" value="1"/>
</dbReference>
<dbReference type="InterPro" id="IPR003960">
    <property type="entry name" value="ATPase_AAA_CS"/>
</dbReference>
<dbReference type="AlphaFoldDB" id="A0A6P3YVY5"/>
<accession>A0A6P3YVY5</accession>
<evidence type="ECO:0000259" key="7">
    <source>
        <dbReference type="SMART" id="SM00382"/>
    </source>
</evidence>
<comment type="similarity">
    <text evidence="2">Belongs to the AAA ATPase family. BCS1 subfamily.</text>
</comment>
<evidence type="ECO:0000313" key="9">
    <source>
        <dbReference type="RefSeq" id="XP_015868454.1"/>
    </source>
</evidence>
<dbReference type="SMART" id="SM00382">
    <property type="entry name" value="AAA"/>
    <property type="match status" value="1"/>
</dbReference>
<evidence type="ECO:0000256" key="3">
    <source>
        <dbReference type="ARBA" id="ARBA00022801"/>
    </source>
</evidence>
<comment type="cofactor">
    <cofactor evidence="1">
        <name>Mg(2+)</name>
        <dbReference type="ChEBI" id="CHEBI:18420"/>
    </cofactor>
</comment>
<dbReference type="InterPro" id="IPR050747">
    <property type="entry name" value="Mitochondrial_chaperone_BCS1"/>
</dbReference>
<evidence type="ECO:0000256" key="1">
    <source>
        <dbReference type="ARBA" id="ARBA00001946"/>
    </source>
</evidence>
<gene>
    <name evidence="9" type="primary">LOC107405873</name>
    <name evidence="10" type="synonym">LOC107408462</name>
</gene>
<dbReference type="KEGG" id="zju:107408462"/>
<keyword evidence="3" id="KW-0378">Hydrolase</keyword>
<dbReference type="Pfam" id="PF00004">
    <property type="entry name" value="AAA"/>
    <property type="match status" value="1"/>
</dbReference>
<keyword evidence="4" id="KW-0460">Magnesium</keyword>
<dbReference type="RefSeq" id="XP_015868454.1">
    <property type="nucleotide sequence ID" value="XM_016012968.2"/>
</dbReference>
<feature type="domain" description="AAA+ ATPase" evidence="7">
    <location>
        <begin position="310"/>
        <end position="450"/>
    </location>
</feature>
<sequence length="522" mass="59710">MEASELRDLRSTTQNFLHNNCVSQSTCRLRRTNDLAIKNFSKRTKNCPHSPKKPVSYPIMTSLQMPSTKTMISTAASIATTVMLIRSVARDYLPRELQHYMFLKIASLSSYFSNQLTLVIDEFEGLNHNHLFKAAQVFLRPTVSPNAKTFRVTMPAKENKISISMERNQELTDSFKGVVLNWKLVSKQVPSKYVSGPDHDPYNPAPQSELRYFELSFNRKHKEMVLSSYLPYVIEKSKEVKEETKTLKLHTLKYDRVIRGRGEPWQSVNLDHPATFDSLAMDSEAKMAIMEDLERFVERKEYYRKVGKAWKRGYLLFGPPGTGKSSLIAAMANYLNFDVYDLELTDVRSNSQLRKLLITTENRSILVVEDIDCSIELQNRLAEARARNHHGRSARTEVTLSGLLNFIDGLWSSCGDERIIVFTTNHKDRLDPALLRPGRMDVHIHMSFCTPSGFRMLSSTYLGITDHFLFSDIEKLLETLTVTPAEIGEQLLKNEDPETSLRGLIELLEKKKGESNQENKNG</sequence>
<keyword evidence="6" id="KW-0547">Nucleotide-binding</keyword>
<dbReference type="GO" id="GO:0005524">
    <property type="term" value="F:ATP binding"/>
    <property type="evidence" value="ECO:0007669"/>
    <property type="project" value="UniProtKB-KW"/>
</dbReference>
<dbReference type="GO" id="GO:0016887">
    <property type="term" value="F:ATP hydrolysis activity"/>
    <property type="evidence" value="ECO:0007669"/>
    <property type="project" value="InterPro"/>
</dbReference>
<dbReference type="InterPro" id="IPR003593">
    <property type="entry name" value="AAA+_ATPase"/>
</dbReference>
<dbReference type="GeneID" id="107408462"/>
<evidence type="ECO:0000256" key="2">
    <source>
        <dbReference type="ARBA" id="ARBA00007448"/>
    </source>
</evidence>
<dbReference type="RefSeq" id="XP_015868454.3">
    <property type="nucleotide sequence ID" value="XM_016012968.4"/>
</dbReference>
<dbReference type="SUPFAM" id="SSF52540">
    <property type="entry name" value="P-loop containing nucleoside triphosphate hydrolases"/>
    <property type="match status" value="1"/>
</dbReference>
<organism evidence="9">
    <name type="scientific">Ziziphus jujuba</name>
    <name type="common">Chinese jujube</name>
    <name type="synonym">Ziziphus sativa</name>
    <dbReference type="NCBI Taxonomy" id="326968"/>
    <lineage>
        <taxon>Eukaryota</taxon>
        <taxon>Viridiplantae</taxon>
        <taxon>Streptophyta</taxon>
        <taxon>Embryophyta</taxon>
        <taxon>Tracheophyta</taxon>
        <taxon>Spermatophyta</taxon>
        <taxon>Magnoliopsida</taxon>
        <taxon>eudicotyledons</taxon>
        <taxon>Gunneridae</taxon>
        <taxon>Pentapetalae</taxon>
        <taxon>rosids</taxon>
        <taxon>fabids</taxon>
        <taxon>Rosales</taxon>
        <taxon>Rhamnaceae</taxon>
        <taxon>Paliureae</taxon>
        <taxon>Ziziphus</taxon>
    </lineage>
</organism>
<dbReference type="Pfam" id="PF25568">
    <property type="entry name" value="AAA_lid_At3g28540"/>
    <property type="match status" value="1"/>
</dbReference>
<evidence type="ECO:0000313" key="8">
    <source>
        <dbReference type="Proteomes" id="UP001652623"/>
    </source>
</evidence>
<dbReference type="Pfam" id="PF14363">
    <property type="entry name" value="AAA_assoc"/>
    <property type="match status" value="1"/>
</dbReference>